<dbReference type="SUPFAM" id="SSF56281">
    <property type="entry name" value="Metallo-hydrolase/oxidoreductase"/>
    <property type="match status" value="1"/>
</dbReference>
<dbReference type="EMBL" id="JASJQH010008356">
    <property type="protein sequence ID" value="KAK9693298.1"/>
    <property type="molecule type" value="Genomic_DNA"/>
</dbReference>
<comment type="caution">
    <text evidence="2">The sequence shown here is derived from an EMBL/GenBank/DDBJ whole genome shotgun (WGS) entry which is preliminary data.</text>
</comment>
<organism evidence="2 3">
    <name type="scientific">Basidiobolus ranarum</name>
    <dbReference type="NCBI Taxonomy" id="34480"/>
    <lineage>
        <taxon>Eukaryota</taxon>
        <taxon>Fungi</taxon>
        <taxon>Fungi incertae sedis</taxon>
        <taxon>Zoopagomycota</taxon>
        <taxon>Entomophthoromycotina</taxon>
        <taxon>Basidiobolomycetes</taxon>
        <taxon>Basidiobolales</taxon>
        <taxon>Basidiobolaceae</taxon>
        <taxon>Basidiobolus</taxon>
    </lineage>
</organism>
<keyword evidence="3" id="KW-1185">Reference proteome</keyword>
<protein>
    <recommendedName>
        <fullName evidence="1">Metallo-beta-lactamase domain-containing protein</fullName>
    </recommendedName>
</protein>
<dbReference type="PANTHER" id="PTHR42663">
    <property type="entry name" value="HYDROLASE C777.06C-RELATED-RELATED"/>
    <property type="match status" value="1"/>
</dbReference>
<dbReference type="SMART" id="SM00849">
    <property type="entry name" value="Lactamase_B"/>
    <property type="match status" value="1"/>
</dbReference>
<accession>A0ABR2VQ65</accession>
<dbReference type="Proteomes" id="UP001479436">
    <property type="component" value="Unassembled WGS sequence"/>
</dbReference>
<dbReference type="InterPro" id="IPR036866">
    <property type="entry name" value="RibonucZ/Hydroxyglut_hydro"/>
</dbReference>
<dbReference type="PANTHER" id="PTHR42663:SF6">
    <property type="entry name" value="HYDROLASE C777.06C-RELATED"/>
    <property type="match status" value="1"/>
</dbReference>
<evidence type="ECO:0000313" key="2">
    <source>
        <dbReference type="EMBL" id="KAK9693298.1"/>
    </source>
</evidence>
<sequence length="307" mass="34486">MTTSPKIKDLIFLGTGTSSCVPVVSCLTDPDQSCGTCVSTLTPGHEKNVRRNTSLLVRFEHPDGRLRTVIIDCGKTFYESTIKYFVEYGLRQIDAIILTHGHADAILGLDDLRQWTLGGRVQSHIPIYLSSETLEVVEHAFPYLVDRTKATGGGDIPSLQFIEIKKNKSIVIEGLEFVPLEVHHGFKSKGEPLINLGFRFGDVSYISDVSYIPPETREKVEGSEVFILDMLKPENHPSHFGVQEALEEARRIKAKVTLFTGFCHRLDHYNMEREFCELSQQDGILYRPAYDGLRVQLPVCQSLENSS</sequence>
<dbReference type="Pfam" id="PF12706">
    <property type="entry name" value="Lactamase_B_2"/>
    <property type="match status" value="1"/>
</dbReference>
<proteinExistence type="predicted"/>
<name>A0ABR2VQ65_9FUNG</name>
<evidence type="ECO:0000313" key="3">
    <source>
        <dbReference type="Proteomes" id="UP001479436"/>
    </source>
</evidence>
<gene>
    <name evidence="2" type="ORF">K7432_013993</name>
</gene>
<feature type="domain" description="Metallo-beta-lactamase" evidence="1">
    <location>
        <begin position="51"/>
        <end position="262"/>
    </location>
</feature>
<reference evidence="2 3" key="1">
    <citation type="submission" date="2023-04" db="EMBL/GenBank/DDBJ databases">
        <title>Genome of Basidiobolus ranarum AG-B5.</title>
        <authorList>
            <person name="Stajich J.E."/>
            <person name="Carter-House D."/>
            <person name="Gryganskyi A."/>
        </authorList>
    </citation>
    <scope>NUCLEOTIDE SEQUENCE [LARGE SCALE GENOMIC DNA]</scope>
    <source>
        <strain evidence="2 3">AG-B5</strain>
    </source>
</reference>
<evidence type="ECO:0000259" key="1">
    <source>
        <dbReference type="SMART" id="SM00849"/>
    </source>
</evidence>
<dbReference type="PROSITE" id="PS51257">
    <property type="entry name" value="PROKAR_LIPOPROTEIN"/>
    <property type="match status" value="1"/>
</dbReference>
<dbReference type="Gene3D" id="3.60.15.10">
    <property type="entry name" value="Ribonuclease Z/Hydroxyacylglutathione hydrolase-like"/>
    <property type="match status" value="1"/>
</dbReference>
<dbReference type="CDD" id="cd16279">
    <property type="entry name" value="metallo-hydrolase-like_MBL-fold"/>
    <property type="match status" value="1"/>
</dbReference>
<dbReference type="InterPro" id="IPR001279">
    <property type="entry name" value="Metallo-B-lactamas"/>
</dbReference>